<comment type="caution">
    <text evidence="2">The sequence shown here is derived from an EMBL/GenBank/DDBJ whole genome shotgun (WGS) entry which is preliminary data.</text>
</comment>
<dbReference type="AlphaFoldDB" id="K1T8X5"/>
<dbReference type="EMBL" id="AJWZ01002938">
    <property type="protein sequence ID" value="EKC69582.1"/>
    <property type="molecule type" value="Genomic_DNA"/>
</dbReference>
<evidence type="ECO:0000256" key="1">
    <source>
        <dbReference type="SAM" id="Coils"/>
    </source>
</evidence>
<gene>
    <name evidence="2" type="ORF">OBE_04342</name>
</gene>
<keyword evidence="1" id="KW-0175">Coiled coil</keyword>
<feature type="coiled-coil region" evidence="1">
    <location>
        <begin position="41"/>
        <end position="72"/>
    </location>
</feature>
<name>K1T8X5_9ZZZZ</name>
<organism evidence="2">
    <name type="scientific">human gut metagenome</name>
    <dbReference type="NCBI Taxonomy" id="408170"/>
    <lineage>
        <taxon>unclassified sequences</taxon>
        <taxon>metagenomes</taxon>
        <taxon>organismal metagenomes</taxon>
    </lineage>
</organism>
<feature type="non-terminal residue" evidence="2">
    <location>
        <position position="1"/>
    </location>
</feature>
<proteinExistence type="predicted"/>
<accession>K1T8X5</accession>
<protein>
    <submittedName>
        <fullName evidence="2">Uncharacterized protein</fullName>
    </submittedName>
</protein>
<sequence length="82" mass="9917">NIFVSSGAYYYLADMHKKDGNYLKAFLYKEKSDSLLEVTRNAELQKQLLDLQNKYENDKLILENKQIRLENEKQTYFYLYSY</sequence>
<reference evidence="2" key="1">
    <citation type="journal article" date="2013" name="Environ. Microbiol.">
        <title>Microbiota from the distal guts of lean and obese adolescents exhibit partial functional redundancy besides clear differences in community structure.</title>
        <authorList>
            <person name="Ferrer M."/>
            <person name="Ruiz A."/>
            <person name="Lanza F."/>
            <person name="Haange S.B."/>
            <person name="Oberbach A."/>
            <person name="Till H."/>
            <person name="Bargiela R."/>
            <person name="Campoy C."/>
            <person name="Segura M.T."/>
            <person name="Richter M."/>
            <person name="von Bergen M."/>
            <person name="Seifert J."/>
            <person name="Suarez A."/>
        </authorList>
    </citation>
    <scope>NUCLEOTIDE SEQUENCE</scope>
</reference>
<evidence type="ECO:0000313" key="2">
    <source>
        <dbReference type="EMBL" id="EKC69582.1"/>
    </source>
</evidence>